<evidence type="ECO:0000313" key="15">
    <source>
        <dbReference type="Proteomes" id="UP001501521"/>
    </source>
</evidence>
<keyword evidence="6 11" id="KW-0812">Transmembrane</keyword>
<dbReference type="InterPro" id="IPR036097">
    <property type="entry name" value="HisK_dim/P_sf"/>
</dbReference>
<keyword evidence="7 14" id="KW-0418">Kinase</keyword>
<keyword evidence="10 11" id="KW-0472">Membrane</keyword>
<keyword evidence="4" id="KW-0597">Phosphoprotein</keyword>
<evidence type="ECO:0000256" key="6">
    <source>
        <dbReference type="ARBA" id="ARBA00022692"/>
    </source>
</evidence>
<evidence type="ECO:0000256" key="4">
    <source>
        <dbReference type="ARBA" id="ARBA00022553"/>
    </source>
</evidence>
<dbReference type="Gene3D" id="3.30.565.10">
    <property type="entry name" value="Histidine kinase-like ATPase, C-terminal domain"/>
    <property type="match status" value="1"/>
</dbReference>
<keyword evidence="9" id="KW-0902">Two-component regulatory system</keyword>
<dbReference type="PANTHER" id="PTHR45436">
    <property type="entry name" value="SENSOR HISTIDINE KINASE YKOH"/>
    <property type="match status" value="1"/>
</dbReference>
<feature type="transmembrane region" description="Helical" evidence="11">
    <location>
        <begin position="183"/>
        <end position="203"/>
    </location>
</feature>
<dbReference type="CDD" id="cd00082">
    <property type="entry name" value="HisKA"/>
    <property type="match status" value="1"/>
</dbReference>
<feature type="transmembrane region" description="Helical" evidence="11">
    <location>
        <begin position="17"/>
        <end position="39"/>
    </location>
</feature>
<dbReference type="SUPFAM" id="SSF55874">
    <property type="entry name" value="ATPase domain of HSP90 chaperone/DNA topoisomerase II/histidine kinase"/>
    <property type="match status" value="1"/>
</dbReference>
<dbReference type="InterPro" id="IPR003594">
    <property type="entry name" value="HATPase_dom"/>
</dbReference>
<sequence length="488" mass="53089">MTAQPDLVARVTLRSRLIITMVLLAVLALLASGAIVAVLQHRSIHGSVDDQLLRTRDELRVLAEQGIDPETGQAFAGPSELLHTFLARTVIGAAEGELAVVDGQVLWVASEDVPLRPEDDPDLVDHVMPLAAGDEIVVDTVRTDTSHYRVLVAPVQYPQSTGALVHVFDLDLTEAELRRTMTLYAAVAVGTVVLLVLVAWIAVGRLLRPIEELRKAADSIDERDLTTRVPVRGRDDLAALSATINRMLDRVQRSVEGQRQLLDDVGHELRTPITVVRGHMELVDAEDPVDVRDTRALVLDELDRMGVLVGDMLMLAKATESDFVQPRWFDIAALTDQVLEKARALGNRRWRLERIASTEAFLDPGRMTQAWLQLAANAVKYSEPGTAVTLGSALERGEVLMWVRDEGIGIEPDQLALVRERFGRTKAGAAHAQGAGLGLSIVESIMAAHGGRLDIESTVGEGSTFTLVLPLGPVDPADLEPTLKMEAI</sequence>
<dbReference type="Pfam" id="PF02518">
    <property type="entry name" value="HATPase_c"/>
    <property type="match status" value="1"/>
</dbReference>
<evidence type="ECO:0000256" key="7">
    <source>
        <dbReference type="ARBA" id="ARBA00022777"/>
    </source>
</evidence>
<keyword evidence="5" id="KW-0808">Transferase</keyword>
<dbReference type="CDD" id="cd00075">
    <property type="entry name" value="HATPase"/>
    <property type="match status" value="1"/>
</dbReference>
<feature type="domain" description="HAMP" evidence="13">
    <location>
        <begin position="204"/>
        <end position="256"/>
    </location>
</feature>
<dbReference type="SMART" id="SM00387">
    <property type="entry name" value="HATPase_c"/>
    <property type="match status" value="1"/>
</dbReference>
<accession>A0ABP9F5T9</accession>
<evidence type="ECO:0000256" key="2">
    <source>
        <dbReference type="ARBA" id="ARBA00004236"/>
    </source>
</evidence>
<reference evidence="15" key="1">
    <citation type="journal article" date="2019" name="Int. J. Syst. Evol. Microbiol.">
        <title>The Global Catalogue of Microorganisms (GCM) 10K type strain sequencing project: providing services to taxonomists for standard genome sequencing and annotation.</title>
        <authorList>
            <consortium name="The Broad Institute Genomics Platform"/>
            <consortium name="The Broad Institute Genome Sequencing Center for Infectious Disease"/>
            <person name="Wu L."/>
            <person name="Ma J."/>
        </authorList>
    </citation>
    <scope>NUCLEOTIDE SEQUENCE [LARGE SCALE GENOMIC DNA]</scope>
    <source>
        <strain evidence="15">JCM 19125</strain>
    </source>
</reference>
<dbReference type="Proteomes" id="UP001501521">
    <property type="component" value="Unassembled WGS sequence"/>
</dbReference>
<dbReference type="InterPro" id="IPR004358">
    <property type="entry name" value="Sig_transdc_His_kin-like_C"/>
</dbReference>
<dbReference type="SUPFAM" id="SSF47384">
    <property type="entry name" value="Homodimeric domain of signal transducing histidine kinase"/>
    <property type="match status" value="1"/>
</dbReference>
<organism evidence="14 15">
    <name type="scientific">Tessaracoccus lubricantis</name>
    <dbReference type="NCBI Taxonomy" id="545543"/>
    <lineage>
        <taxon>Bacteria</taxon>
        <taxon>Bacillati</taxon>
        <taxon>Actinomycetota</taxon>
        <taxon>Actinomycetes</taxon>
        <taxon>Propionibacteriales</taxon>
        <taxon>Propionibacteriaceae</taxon>
        <taxon>Tessaracoccus</taxon>
    </lineage>
</organism>
<evidence type="ECO:0000256" key="8">
    <source>
        <dbReference type="ARBA" id="ARBA00022989"/>
    </source>
</evidence>
<dbReference type="Pfam" id="PF00512">
    <property type="entry name" value="HisKA"/>
    <property type="match status" value="1"/>
</dbReference>
<dbReference type="Gene3D" id="6.10.340.10">
    <property type="match status" value="1"/>
</dbReference>
<dbReference type="PROSITE" id="PS50109">
    <property type="entry name" value="HIS_KIN"/>
    <property type="match status" value="1"/>
</dbReference>
<evidence type="ECO:0000256" key="11">
    <source>
        <dbReference type="SAM" id="Phobius"/>
    </source>
</evidence>
<feature type="domain" description="Histidine kinase" evidence="12">
    <location>
        <begin position="264"/>
        <end position="473"/>
    </location>
</feature>
<dbReference type="InterPro" id="IPR036890">
    <property type="entry name" value="HATPase_C_sf"/>
</dbReference>
<gene>
    <name evidence="14" type="ORF">GCM10025789_09240</name>
</gene>
<comment type="catalytic activity">
    <reaction evidence="1">
        <text>ATP + protein L-histidine = ADP + protein N-phospho-L-histidine.</text>
        <dbReference type="EC" id="2.7.13.3"/>
    </reaction>
</comment>
<dbReference type="SUPFAM" id="SSF158472">
    <property type="entry name" value="HAMP domain-like"/>
    <property type="match status" value="1"/>
</dbReference>
<evidence type="ECO:0000259" key="13">
    <source>
        <dbReference type="PROSITE" id="PS50885"/>
    </source>
</evidence>
<dbReference type="SMART" id="SM00388">
    <property type="entry name" value="HisKA"/>
    <property type="match status" value="1"/>
</dbReference>
<dbReference type="PANTHER" id="PTHR45436:SF5">
    <property type="entry name" value="SENSOR HISTIDINE KINASE TRCS"/>
    <property type="match status" value="1"/>
</dbReference>
<evidence type="ECO:0000256" key="9">
    <source>
        <dbReference type="ARBA" id="ARBA00023012"/>
    </source>
</evidence>
<evidence type="ECO:0000256" key="1">
    <source>
        <dbReference type="ARBA" id="ARBA00000085"/>
    </source>
</evidence>
<comment type="subcellular location">
    <subcellularLocation>
        <location evidence="2">Cell membrane</location>
    </subcellularLocation>
</comment>
<comment type="caution">
    <text evidence="14">The sequence shown here is derived from an EMBL/GenBank/DDBJ whole genome shotgun (WGS) entry which is preliminary data.</text>
</comment>
<keyword evidence="8 11" id="KW-1133">Transmembrane helix</keyword>
<dbReference type="InterPro" id="IPR005467">
    <property type="entry name" value="His_kinase_dom"/>
</dbReference>
<dbReference type="RefSeq" id="WP_345579680.1">
    <property type="nucleotide sequence ID" value="NZ_BAABLV010000016.1"/>
</dbReference>
<dbReference type="Pfam" id="PF00672">
    <property type="entry name" value="HAMP"/>
    <property type="match status" value="1"/>
</dbReference>
<dbReference type="PRINTS" id="PR00344">
    <property type="entry name" value="BCTRLSENSOR"/>
</dbReference>
<evidence type="ECO:0000313" key="14">
    <source>
        <dbReference type="EMBL" id="GAA4894180.1"/>
    </source>
</evidence>
<evidence type="ECO:0000256" key="5">
    <source>
        <dbReference type="ARBA" id="ARBA00022679"/>
    </source>
</evidence>
<dbReference type="Gene3D" id="1.10.287.130">
    <property type="match status" value="1"/>
</dbReference>
<evidence type="ECO:0000256" key="10">
    <source>
        <dbReference type="ARBA" id="ARBA00023136"/>
    </source>
</evidence>
<keyword evidence="15" id="KW-1185">Reference proteome</keyword>
<dbReference type="PROSITE" id="PS50885">
    <property type="entry name" value="HAMP"/>
    <property type="match status" value="1"/>
</dbReference>
<dbReference type="EC" id="2.7.13.3" evidence="3"/>
<evidence type="ECO:0000256" key="3">
    <source>
        <dbReference type="ARBA" id="ARBA00012438"/>
    </source>
</evidence>
<dbReference type="InterPro" id="IPR003660">
    <property type="entry name" value="HAMP_dom"/>
</dbReference>
<dbReference type="GO" id="GO:0016301">
    <property type="term" value="F:kinase activity"/>
    <property type="evidence" value="ECO:0007669"/>
    <property type="project" value="UniProtKB-KW"/>
</dbReference>
<dbReference type="SMART" id="SM00304">
    <property type="entry name" value="HAMP"/>
    <property type="match status" value="1"/>
</dbReference>
<dbReference type="CDD" id="cd06225">
    <property type="entry name" value="HAMP"/>
    <property type="match status" value="1"/>
</dbReference>
<protein>
    <recommendedName>
        <fullName evidence="3">histidine kinase</fullName>
        <ecNumber evidence="3">2.7.13.3</ecNumber>
    </recommendedName>
</protein>
<evidence type="ECO:0000259" key="12">
    <source>
        <dbReference type="PROSITE" id="PS50109"/>
    </source>
</evidence>
<dbReference type="EMBL" id="BAABLV010000016">
    <property type="protein sequence ID" value="GAA4894180.1"/>
    <property type="molecule type" value="Genomic_DNA"/>
</dbReference>
<dbReference type="InterPro" id="IPR050428">
    <property type="entry name" value="TCS_sensor_his_kinase"/>
</dbReference>
<name>A0ABP9F5T9_9ACTN</name>
<proteinExistence type="predicted"/>
<dbReference type="InterPro" id="IPR003661">
    <property type="entry name" value="HisK_dim/P_dom"/>
</dbReference>